<proteinExistence type="predicted"/>
<protein>
    <submittedName>
        <fullName evidence="1">Uncharacterized protein</fullName>
    </submittedName>
</protein>
<sequence>MSKDKSLLLSETHCERVYARNAEIVADNAKKAQQSQWNLVIQGETEISKSLKLNWQKLQALATNRIRTTDPLDILHSNEIFDFHGVPVSALLQKFVVAN</sequence>
<gene>
    <name evidence="1" type="ORF">NIES21_55330</name>
</gene>
<accession>A0A1Z4GQN5</accession>
<evidence type="ECO:0000313" key="2">
    <source>
        <dbReference type="Proteomes" id="UP000218287"/>
    </source>
</evidence>
<reference evidence="1 2" key="1">
    <citation type="submission" date="2017-06" db="EMBL/GenBank/DDBJ databases">
        <title>Genome sequencing of cyanobaciteial culture collection at National Institute for Environmental Studies (NIES).</title>
        <authorList>
            <person name="Hirose Y."/>
            <person name="Shimura Y."/>
            <person name="Fujisawa T."/>
            <person name="Nakamura Y."/>
            <person name="Kawachi M."/>
        </authorList>
    </citation>
    <scope>NUCLEOTIDE SEQUENCE [LARGE SCALE GENOMIC DNA]</scope>
    <source>
        <strain evidence="1 2">NIES-21</strain>
    </source>
</reference>
<organism evidence="1 2">
    <name type="scientific">Anabaenopsis circularis NIES-21</name>
    <dbReference type="NCBI Taxonomy" id="1085406"/>
    <lineage>
        <taxon>Bacteria</taxon>
        <taxon>Bacillati</taxon>
        <taxon>Cyanobacteriota</taxon>
        <taxon>Cyanophyceae</taxon>
        <taxon>Nostocales</taxon>
        <taxon>Nodulariaceae</taxon>
        <taxon>Anabaenopsis</taxon>
    </lineage>
</organism>
<keyword evidence="2" id="KW-1185">Reference proteome</keyword>
<evidence type="ECO:0000313" key="1">
    <source>
        <dbReference type="EMBL" id="BAY19668.1"/>
    </source>
</evidence>
<dbReference type="EMBL" id="AP018174">
    <property type="protein sequence ID" value="BAY19668.1"/>
    <property type="molecule type" value="Genomic_DNA"/>
</dbReference>
<dbReference type="AlphaFoldDB" id="A0A1Z4GQN5"/>
<dbReference type="Proteomes" id="UP000218287">
    <property type="component" value="Chromosome"/>
</dbReference>
<name>A0A1Z4GQN5_9CYAN</name>